<protein>
    <recommendedName>
        <fullName evidence="1">Right handed beta helix domain-containing protein</fullName>
    </recommendedName>
</protein>
<reference evidence="2 3" key="1">
    <citation type="submission" date="2019-10" db="EMBL/GenBank/DDBJ databases">
        <title>Nonomuraea sp. nov., isolated from Phyllanthus amarus.</title>
        <authorList>
            <person name="Klykleung N."/>
            <person name="Tanasupawat S."/>
        </authorList>
    </citation>
    <scope>NUCLEOTIDE SEQUENCE [LARGE SCALE GENOMIC DNA]</scope>
    <source>
        <strain evidence="2 3">PA1-10</strain>
    </source>
</reference>
<dbReference type="PROSITE" id="PS51318">
    <property type="entry name" value="TAT"/>
    <property type="match status" value="1"/>
</dbReference>
<proteinExistence type="predicted"/>
<name>A0A5C4VXM0_9ACTN</name>
<dbReference type="AlphaFoldDB" id="A0A5C4VXM0"/>
<feature type="domain" description="Right handed beta helix" evidence="1">
    <location>
        <begin position="258"/>
        <end position="320"/>
    </location>
</feature>
<dbReference type="Pfam" id="PF13229">
    <property type="entry name" value="Beta_helix"/>
    <property type="match status" value="1"/>
</dbReference>
<dbReference type="SMART" id="SM00710">
    <property type="entry name" value="PbH1"/>
    <property type="match status" value="4"/>
</dbReference>
<dbReference type="InterPro" id="IPR012334">
    <property type="entry name" value="Pectin_lyas_fold"/>
</dbReference>
<gene>
    <name evidence="2" type="ORF">FH608_034540</name>
</gene>
<dbReference type="EMBL" id="VDLX02000015">
    <property type="protein sequence ID" value="KAB8190633.1"/>
    <property type="molecule type" value="Genomic_DNA"/>
</dbReference>
<organism evidence="2 3">
    <name type="scientific">Nonomuraea phyllanthi</name>
    <dbReference type="NCBI Taxonomy" id="2219224"/>
    <lineage>
        <taxon>Bacteria</taxon>
        <taxon>Bacillati</taxon>
        <taxon>Actinomycetota</taxon>
        <taxon>Actinomycetes</taxon>
        <taxon>Streptosporangiales</taxon>
        <taxon>Streptosporangiaceae</taxon>
        <taxon>Nonomuraea</taxon>
    </lineage>
</organism>
<dbReference type="InterPro" id="IPR011050">
    <property type="entry name" value="Pectin_lyase_fold/virulence"/>
</dbReference>
<accession>A0A5C4VXM0</accession>
<dbReference type="Gene3D" id="2.160.20.10">
    <property type="entry name" value="Single-stranded right-handed beta-helix, Pectin lyase-like"/>
    <property type="match status" value="1"/>
</dbReference>
<dbReference type="InterPro" id="IPR006311">
    <property type="entry name" value="TAT_signal"/>
</dbReference>
<dbReference type="InterPro" id="IPR039448">
    <property type="entry name" value="Beta_helix"/>
</dbReference>
<evidence type="ECO:0000259" key="1">
    <source>
        <dbReference type="Pfam" id="PF13229"/>
    </source>
</evidence>
<evidence type="ECO:0000313" key="2">
    <source>
        <dbReference type="EMBL" id="KAB8190633.1"/>
    </source>
</evidence>
<dbReference type="RefSeq" id="WP_139634567.1">
    <property type="nucleotide sequence ID" value="NZ_VDLX02000015.1"/>
</dbReference>
<sequence>MIRRRAFITGAAGLLAAAAPRGVSAAALPAYVSGSAIQALLDQARDGKGSKDAAGRYIAKVPKATYLLTKPLIVYRNTHLDATDARIVARFPAQGVKHTMVLNSVGASTGGYSGAGNIAITGGSWDPVWDFVQRGKLNEAPAMNGITMIHSSDVLIQGVTMWNVKWWHGIELNAVRRGTVRDCALKGWIADPGQGLWHGEAVQLDLPVGGNTWGGASDFTPCRDILLTGNVCDTSGSQGGWGQLTGSHTADPAHPHVGVRIENNTVLNARWDGIATLNAQNVRIAGNTVDGCEGGVYVKSVAGGPLSTVEITGNTVTNCGSRNWLSVRADATGPISDVMVTGNTVPCSRVNYYGPITPRVGTTLDCPPA</sequence>
<comment type="caution">
    <text evidence="2">The sequence shown here is derived from an EMBL/GenBank/DDBJ whole genome shotgun (WGS) entry which is preliminary data.</text>
</comment>
<dbReference type="Proteomes" id="UP000312512">
    <property type="component" value="Unassembled WGS sequence"/>
</dbReference>
<dbReference type="SUPFAM" id="SSF51126">
    <property type="entry name" value="Pectin lyase-like"/>
    <property type="match status" value="1"/>
</dbReference>
<keyword evidence="3" id="KW-1185">Reference proteome</keyword>
<evidence type="ECO:0000313" key="3">
    <source>
        <dbReference type="Proteomes" id="UP000312512"/>
    </source>
</evidence>
<dbReference type="OrthoDB" id="4215965at2"/>
<dbReference type="InterPro" id="IPR006626">
    <property type="entry name" value="PbH1"/>
</dbReference>